<dbReference type="EMBL" id="CM055738">
    <property type="protein sequence ID" value="KAJ8004568.1"/>
    <property type="molecule type" value="Genomic_DNA"/>
</dbReference>
<proteinExistence type="predicted"/>
<dbReference type="Proteomes" id="UP001157502">
    <property type="component" value="Chromosome 11"/>
</dbReference>
<gene>
    <name evidence="1" type="ORF">DPEC_G00137630</name>
</gene>
<evidence type="ECO:0000313" key="1">
    <source>
        <dbReference type="EMBL" id="KAJ8004568.1"/>
    </source>
</evidence>
<sequence>MQDNSPPTSLWNVPSVRKPLHILCQLYGVVVQFGGLPPAKPDTIPQTDCWSPPFLPTGSVLSKQWSDSSHCNEPSQPVKDWSPTCHVSVREMERRWRNEHSWVK</sequence>
<name>A0ACC2GM94_DALPE</name>
<accession>A0ACC2GM94</accession>
<organism evidence="1 2">
    <name type="scientific">Dallia pectoralis</name>
    <name type="common">Alaska blackfish</name>
    <dbReference type="NCBI Taxonomy" id="75939"/>
    <lineage>
        <taxon>Eukaryota</taxon>
        <taxon>Metazoa</taxon>
        <taxon>Chordata</taxon>
        <taxon>Craniata</taxon>
        <taxon>Vertebrata</taxon>
        <taxon>Euteleostomi</taxon>
        <taxon>Actinopterygii</taxon>
        <taxon>Neopterygii</taxon>
        <taxon>Teleostei</taxon>
        <taxon>Protacanthopterygii</taxon>
        <taxon>Esociformes</taxon>
        <taxon>Umbridae</taxon>
        <taxon>Dallia</taxon>
    </lineage>
</organism>
<protein>
    <submittedName>
        <fullName evidence="1">Uncharacterized protein</fullName>
    </submittedName>
</protein>
<keyword evidence="2" id="KW-1185">Reference proteome</keyword>
<comment type="caution">
    <text evidence="1">The sequence shown here is derived from an EMBL/GenBank/DDBJ whole genome shotgun (WGS) entry which is preliminary data.</text>
</comment>
<evidence type="ECO:0000313" key="2">
    <source>
        <dbReference type="Proteomes" id="UP001157502"/>
    </source>
</evidence>
<reference evidence="1" key="1">
    <citation type="submission" date="2021-05" db="EMBL/GenBank/DDBJ databases">
        <authorList>
            <person name="Pan Q."/>
            <person name="Jouanno E."/>
            <person name="Zahm M."/>
            <person name="Klopp C."/>
            <person name="Cabau C."/>
            <person name="Louis A."/>
            <person name="Berthelot C."/>
            <person name="Parey E."/>
            <person name="Roest Crollius H."/>
            <person name="Montfort J."/>
            <person name="Robinson-Rechavi M."/>
            <person name="Bouchez O."/>
            <person name="Lampietro C."/>
            <person name="Lopez Roques C."/>
            <person name="Donnadieu C."/>
            <person name="Postlethwait J."/>
            <person name="Bobe J."/>
            <person name="Dillon D."/>
            <person name="Chandos A."/>
            <person name="von Hippel F."/>
            <person name="Guiguen Y."/>
        </authorList>
    </citation>
    <scope>NUCLEOTIDE SEQUENCE</scope>
    <source>
        <strain evidence="1">YG-Jan2019</strain>
    </source>
</reference>